<protein>
    <submittedName>
        <fullName evidence="2">Uncharacterized protein</fullName>
    </submittedName>
</protein>
<evidence type="ECO:0000256" key="1">
    <source>
        <dbReference type="SAM" id="MobiDB-lite"/>
    </source>
</evidence>
<dbReference type="AlphaFoldDB" id="A0A2J6PZW5"/>
<gene>
    <name evidence="2" type="ORF">NA56DRAFT_750292</name>
</gene>
<dbReference type="Proteomes" id="UP000235672">
    <property type="component" value="Unassembled WGS sequence"/>
</dbReference>
<evidence type="ECO:0000313" key="3">
    <source>
        <dbReference type="Proteomes" id="UP000235672"/>
    </source>
</evidence>
<evidence type="ECO:0000313" key="2">
    <source>
        <dbReference type="EMBL" id="PMD19587.1"/>
    </source>
</evidence>
<reference evidence="2 3" key="1">
    <citation type="submission" date="2016-05" db="EMBL/GenBank/DDBJ databases">
        <title>A degradative enzymes factory behind the ericoid mycorrhizal symbiosis.</title>
        <authorList>
            <consortium name="DOE Joint Genome Institute"/>
            <person name="Martino E."/>
            <person name="Morin E."/>
            <person name="Grelet G."/>
            <person name="Kuo A."/>
            <person name="Kohler A."/>
            <person name="Daghino S."/>
            <person name="Barry K."/>
            <person name="Choi C."/>
            <person name="Cichocki N."/>
            <person name="Clum A."/>
            <person name="Copeland A."/>
            <person name="Hainaut M."/>
            <person name="Haridas S."/>
            <person name="Labutti K."/>
            <person name="Lindquist E."/>
            <person name="Lipzen A."/>
            <person name="Khouja H.-R."/>
            <person name="Murat C."/>
            <person name="Ohm R."/>
            <person name="Olson A."/>
            <person name="Spatafora J."/>
            <person name="Veneault-Fourrey C."/>
            <person name="Henrissat B."/>
            <person name="Grigoriev I."/>
            <person name="Martin F."/>
            <person name="Perotto S."/>
        </authorList>
    </citation>
    <scope>NUCLEOTIDE SEQUENCE [LARGE SCALE GENOMIC DNA]</scope>
    <source>
        <strain evidence="2 3">UAMH 7357</strain>
    </source>
</reference>
<feature type="compositionally biased region" description="Polar residues" evidence="1">
    <location>
        <begin position="24"/>
        <end position="38"/>
    </location>
</feature>
<dbReference type="OrthoDB" id="5201563at2759"/>
<accession>A0A2J6PZW5</accession>
<organism evidence="2 3">
    <name type="scientific">Hyaloscypha hepaticicola</name>
    <dbReference type="NCBI Taxonomy" id="2082293"/>
    <lineage>
        <taxon>Eukaryota</taxon>
        <taxon>Fungi</taxon>
        <taxon>Dikarya</taxon>
        <taxon>Ascomycota</taxon>
        <taxon>Pezizomycotina</taxon>
        <taxon>Leotiomycetes</taxon>
        <taxon>Helotiales</taxon>
        <taxon>Hyaloscyphaceae</taxon>
        <taxon>Hyaloscypha</taxon>
    </lineage>
</organism>
<name>A0A2J6PZW5_9HELO</name>
<feature type="region of interest" description="Disordered" evidence="1">
    <location>
        <begin position="20"/>
        <end position="70"/>
    </location>
</feature>
<feature type="compositionally biased region" description="Basic and acidic residues" evidence="1">
    <location>
        <begin position="45"/>
        <end position="66"/>
    </location>
</feature>
<dbReference type="EMBL" id="KZ613488">
    <property type="protein sequence ID" value="PMD19587.1"/>
    <property type="molecule type" value="Genomic_DNA"/>
</dbReference>
<sequence length="114" mass="12496">MSRIATATELQGVLEDYKIHLTGDNPSSEQSEAPTEITNPPGWPTDHRRVPNYRPVDKNRDAEGRPNGEGAFERGFLTIMFTGVVMNATAAKVWGVTGGPFFPGLFKYAIGGEW</sequence>
<keyword evidence="3" id="KW-1185">Reference proteome</keyword>
<proteinExistence type="predicted"/>